<keyword evidence="2" id="KW-1185">Reference proteome</keyword>
<dbReference type="CDD" id="cd00303">
    <property type="entry name" value="retropepsin_like"/>
    <property type="match status" value="1"/>
</dbReference>
<evidence type="ECO:0000313" key="2">
    <source>
        <dbReference type="Proteomes" id="UP000027222"/>
    </source>
</evidence>
<gene>
    <name evidence="1" type="ORF">GALMADRAFT_44837</name>
</gene>
<evidence type="ECO:0000313" key="1">
    <source>
        <dbReference type="EMBL" id="KDR65198.1"/>
    </source>
</evidence>
<feature type="non-terminal residue" evidence="1">
    <location>
        <position position="126"/>
    </location>
</feature>
<dbReference type="Proteomes" id="UP000027222">
    <property type="component" value="Unassembled WGS sequence"/>
</dbReference>
<dbReference type="AlphaFoldDB" id="A0A067SEK1"/>
<dbReference type="OrthoDB" id="3068303at2759"/>
<sequence>KAKPAAPGRASEGVSVMSVWGRAGSIRNSLIDLRLDSCADVTLISEEFLNSLKDKPPILQGIRMKLWQLTDKNCKLKGFVKIPILMTAEDGTIVETEAEAYVVPGMTVPILLGEDYQQTYEVSVSR</sequence>
<organism evidence="1 2">
    <name type="scientific">Galerina marginata (strain CBS 339.88)</name>
    <dbReference type="NCBI Taxonomy" id="685588"/>
    <lineage>
        <taxon>Eukaryota</taxon>
        <taxon>Fungi</taxon>
        <taxon>Dikarya</taxon>
        <taxon>Basidiomycota</taxon>
        <taxon>Agaricomycotina</taxon>
        <taxon>Agaricomycetes</taxon>
        <taxon>Agaricomycetidae</taxon>
        <taxon>Agaricales</taxon>
        <taxon>Agaricineae</taxon>
        <taxon>Strophariaceae</taxon>
        <taxon>Galerina</taxon>
    </lineage>
</organism>
<name>A0A067SEK1_GALM3</name>
<protein>
    <recommendedName>
        <fullName evidence="3">Peptidase A2 domain-containing protein</fullName>
    </recommendedName>
</protein>
<proteinExistence type="predicted"/>
<evidence type="ECO:0008006" key="3">
    <source>
        <dbReference type="Google" id="ProtNLM"/>
    </source>
</evidence>
<feature type="non-terminal residue" evidence="1">
    <location>
        <position position="1"/>
    </location>
</feature>
<reference evidence="2" key="1">
    <citation type="journal article" date="2014" name="Proc. Natl. Acad. Sci. U.S.A.">
        <title>Extensive sampling of basidiomycete genomes demonstrates inadequacy of the white-rot/brown-rot paradigm for wood decay fungi.</title>
        <authorList>
            <person name="Riley R."/>
            <person name="Salamov A.A."/>
            <person name="Brown D.W."/>
            <person name="Nagy L.G."/>
            <person name="Floudas D."/>
            <person name="Held B.W."/>
            <person name="Levasseur A."/>
            <person name="Lombard V."/>
            <person name="Morin E."/>
            <person name="Otillar R."/>
            <person name="Lindquist E.A."/>
            <person name="Sun H."/>
            <person name="LaButti K.M."/>
            <person name="Schmutz J."/>
            <person name="Jabbour D."/>
            <person name="Luo H."/>
            <person name="Baker S.E."/>
            <person name="Pisabarro A.G."/>
            <person name="Walton J.D."/>
            <person name="Blanchette R.A."/>
            <person name="Henrissat B."/>
            <person name="Martin F."/>
            <person name="Cullen D."/>
            <person name="Hibbett D.S."/>
            <person name="Grigoriev I.V."/>
        </authorList>
    </citation>
    <scope>NUCLEOTIDE SEQUENCE [LARGE SCALE GENOMIC DNA]</scope>
    <source>
        <strain evidence="2">CBS 339.88</strain>
    </source>
</reference>
<accession>A0A067SEK1</accession>
<dbReference type="HOGENOM" id="CLU_162396_0_0_1"/>
<dbReference type="EMBL" id="KL142479">
    <property type="protein sequence ID" value="KDR65198.1"/>
    <property type="molecule type" value="Genomic_DNA"/>
</dbReference>